<evidence type="ECO:0000313" key="1">
    <source>
        <dbReference type="EMBL" id="JAH32539.1"/>
    </source>
</evidence>
<name>A0A0E9RTS8_ANGAN</name>
<reference evidence="1" key="1">
    <citation type="submission" date="2014-11" db="EMBL/GenBank/DDBJ databases">
        <authorList>
            <person name="Amaro Gonzalez C."/>
        </authorList>
    </citation>
    <scope>NUCLEOTIDE SEQUENCE</scope>
</reference>
<sequence>MRCVHPHTISENPRLNPLVNILYLICIAERIQAVLVRFKDCLISVLKIDFKLQHST</sequence>
<reference evidence="1" key="2">
    <citation type="journal article" date="2015" name="Fish Shellfish Immunol.">
        <title>Early steps in the European eel (Anguilla anguilla)-Vibrio vulnificus interaction in the gills: Role of the RtxA13 toxin.</title>
        <authorList>
            <person name="Callol A."/>
            <person name="Pajuelo D."/>
            <person name="Ebbesson L."/>
            <person name="Teles M."/>
            <person name="MacKenzie S."/>
            <person name="Amaro C."/>
        </authorList>
    </citation>
    <scope>NUCLEOTIDE SEQUENCE</scope>
</reference>
<dbReference type="EMBL" id="GBXM01076038">
    <property type="protein sequence ID" value="JAH32539.1"/>
    <property type="molecule type" value="Transcribed_RNA"/>
</dbReference>
<proteinExistence type="predicted"/>
<dbReference type="AlphaFoldDB" id="A0A0E9RTS8"/>
<protein>
    <submittedName>
        <fullName evidence="1">Uncharacterized protein</fullName>
    </submittedName>
</protein>
<organism evidence="1">
    <name type="scientific">Anguilla anguilla</name>
    <name type="common">European freshwater eel</name>
    <name type="synonym">Muraena anguilla</name>
    <dbReference type="NCBI Taxonomy" id="7936"/>
    <lineage>
        <taxon>Eukaryota</taxon>
        <taxon>Metazoa</taxon>
        <taxon>Chordata</taxon>
        <taxon>Craniata</taxon>
        <taxon>Vertebrata</taxon>
        <taxon>Euteleostomi</taxon>
        <taxon>Actinopterygii</taxon>
        <taxon>Neopterygii</taxon>
        <taxon>Teleostei</taxon>
        <taxon>Anguilliformes</taxon>
        <taxon>Anguillidae</taxon>
        <taxon>Anguilla</taxon>
    </lineage>
</organism>
<accession>A0A0E9RTS8</accession>